<evidence type="ECO:0000256" key="1">
    <source>
        <dbReference type="SAM" id="SignalP"/>
    </source>
</evidence>
<evidence type="ECO:0000313" key="3">
    <source>
        <dbReference type="Proteomes" id="UP000070250"/>
    </source>
</evidence>
<evidence type="ECO:0008006" key="4">
    <source>
        <dbReference type="Google" id="ProtNLM"/>
    </source>
</evidence>
<gene>
    <name evidence="2" type="ORF">ACG33_14590</name>
</gene>
<dbReference type="Pfam" id="PF04402">
    <property type="entry name" value="SIMPL"/>
    <property type="match status" value="1"/>
</dbReference>
<name>A0A127FD19_STEDE</name>
<sequence>MNSRRIVHTSRTAVLFAAMTACTMLLSGMTHAAEEERLRTITVTGQGETQAEPDRAIVQLGVESRKPKMEDARAEVTKTVDAVLKLTRELQIESRHVRATRINIQPEYNWDNSTRERHLIGYHVSRQIEIELRDLDRLGHLLERSFDLGVNQAGDPRLDSSKRRDLEREALAKAVRDARLNAEAVAKAAGARIGAPRSISAGSGYVQPPLPVRMKAVAMAESVDASQSYQSGQMTFNGSVQIEYDLMPLPGQ</sequence>
<proteinExistence type="predicted"/>
<dbReference type="Proteomes" id="UP000070250">
    <property type="component" value="Chromosome"/>
</dbReference>
<dbReference type="InterPro" id="IPR007497">
    <property type="entry name" value="SIMPL/DUF541"/>
</dbReference>
<dbReference type="Gene3D" id="3.30.70.2970">
    <property type="entry name" value="Protein of unknown function (DUF541), domain 2"/>
    <property type="match status" value="1"/>
</dbReference>
<keyword evidence="1" id="KW-0732">Signal</keyword>
<dbReference type="PATRIC" id="fig|465721.4.peg.3121"/>
<accession>A0A127FD19</accession>
<dbReference type="GO" id="GO:0006974">
    <property type="term" value="P:DNA damage response"/>
    <property type="evidence" value="ECO:0007669"/>
    <property type="project" value="TreeGrafter"/>
</dbReference>
<organism evidence="2 3">
    <name type="scientific">Steroidobacter denitrificans</name>
    <dbReference type="NCBI Taxonomy" id="465721"/>
    <lineage>
        <taxon>Bacteria</taxon>
        <taxon>Pseudomonadati</taxon>
        <taxon>Pseudomonadota</taxon>
        <taxon>Gammaproteobacteria</taxon>
        <taxon>Steroidobacterales</taxon>
        <taxon>Steroidobacteraceae</taxon>
        <taxon>Steroidobacter</taxon>
    </lineage>
</organism>
<dbReference type="AlphaFoldDB" id="A0A127FD19"/>
<dbReference type="STRING" id="465721.ACG33_14590"/>
<evidence type="ECO:0000313" key="2">
    <source>
        <dbReference type="EMBL" id="AMN48304.1"/>
    </source>
</evidence>
<dbReference type="PANTHER" id="PTHR34387">
    <property type="entry name" value="SLR1258 PROTEIN"/>
    <property type="match status" value="1"/>
</dbReference>
<dbReference type="InterPro" id="IPR052022">
    <property type="entry name" value="26kDa_periplasmic_antigen"/>
</dbReference>
<keyword evidence="3" id="KW-1185">Reference proteome</keyword>
<dbReference type="KEGG" id="sdf:ACG33_14590"/>
<feature type="chain" id="PRO_5007448367" description="Periplasmic immunogenic protein" evidence="1">
    <location>
        <begin position="33"/>
        <end position="252"/>
    </location>
</feature>
<dbReference type="Gene3D" id="3.30.110.170">
    <property type="entry name" value="Protein of unknown function (DUF541), domain 1"/>
    <property type="match status" value="1"/>
</dbReference>
<dbReference type="EMBL" id="CP011971">
    <property type="protein sequence ID" value="AMN48304.1"/>
    <property type="molecule type" value="Genomic_DNA"/>
</dbReference>
<dbReference type="PANTHER" id="PTHR34387:SF2">
    <property type="entry name" value="SLR1258 PROTEIN"/>
    <property type="match status" value="1"/>
</dbReference>
<dbReference type="OrthoDB" id="5985609at2"/>
<feature type="signal peptide" evidence="1">
    <location>
        <begin position="1"/>
        <end position="32"/>
    </location>
</feature>
<reference evidence="2 3" key="1">
    <citation type="submission" date="2015-06" db="EMBL/GenBank/DDBJ databases">
        <title>A Comprehensive Approach to Explore the Metabolic and Phylogenetic Diversity of Bacterial Steroid Degradation in the Environment: Testosterone as an Example.</title>
        <authorList>
            <person name="Yang F.-C."/>
            <person name="Chen Y.-L."/>
            <person name="Yu C.-P."/>
            <person name="Tang S.-L."/>
            <person name="Wang P.-H."/>
            <person name="Ismail W."/>
            <person name="Wang C.-H."/>
            <person name="Yang C.-Y."/>
            <person name="Chiang Y.-R."/>
        </authorList>
    </citation>
    <scope>NUCLEOTIDE SEQUENCE [LARGE SCALE GENOMIC DNA]</scope>
    <source>
        <strain evidence="2 3">DSM 18526</strain>
    </source>
</reference>
<dbReference type="RefSeq" id="WP_083537030.1">
    <property type="nucleotide sequence ID" value="NZ_CP011971.1"/>
</dbReference>
<protein>
    <recommendedName>
        <fullName evidence="4">Periplasmic immunogenic protein</fullName>
    </recommendedName>
</protein>
<dbReference type="PROSITE" id="PS51257">
    <property type="entry name" value="PROKAR_LIPOPROTEIN"/>
    <property type="match status" value="1"/>
</dbReference>